<dbReference type="EMBL" id="JAFFZE010000024">
    <property type="protein sequence ID" value="MCT2587204.1"/>
    <property type="molecule type" value="Genomic_DNA"/>
</dbReference>
<keyword evidence="2" id="KW-1185">Reference proteome</keyword>
<reference evidence="1 2" key="1">
    <citation type="submission" date="2021-02" db="EMBL/GenBank/DDBJ databases">
        <title>Actinophytocola xerophila sp. nov., isolated from soil of cotton cropping field.</title>
        <authorList>
            <person name="Huang R."/>
            <person name="Chen X."/>
            <person name="Ge X."/>
            <person name="Liu W."/>
        </authorList>
    </citation>
    <scope>NUCLEOTIDE SEQUENCE [LARGE SCALE GENOMIC DNA]</scope>
    <source>
        <strain evidence="1 2">S1-96</strain>
    </source>
</reference>
<evidence type="ECO:0000313" key="1">
    <source>
        <dbReference type="EMBL" id="MCT2587204.1"/>
    </source>
</evidence>
<sequence length="74" mass="7610">MSSSVNGGNGELGSTRPTQVTKLDRVVIRFAGDSGDGMQLTGDRFTSEAAAFGNDLATLPNFPAEIRAPAGTLP</sequence>
<evidence type="ECO:0000313" key="2">
    <source>
        <dbReference type="Proteomes" id="UP001156441"/>
    </source>
</evidence>
<accession>A0ABT2JH55</accession>
<dbReference type="Proteomes" id="UP001156441">
    <property type="component" value="Unassembled WGS sequence"/>
</dbReference>
<name>A0ABT2JH55_9PSEU</name>
<comment type="caution">
    <text evidence="1">The sequence shown here is derived from an EMBL/GenBank/DDBJ whole genome shotgun (WGS) entry which is preliminary data.</text>
</comment>
<feature type="non-terminal residue" evidence="1">
    <location>
        <position position="74"/>
    </location>
</feature>
<organism evidence="1 2">
    <name type="scientific">Actinophytocola gossypii</name>
    <dbReference type="NCBI Taxonomy" id="2812003"/>
    <lineage>
        <taxon>Bacteria</taxon>
        <taxon>Bacillati</taxon>
        <taxon>Actinomycetota</taxon>
        <taxon>Actinomycetes</taxon>
        <taxon>Pseudonocardiales</taxon>
        <taxon>Pseudonocardiaceae</taxon>
    </lineage>
</organism>
<gene>
    <name evidence="1" type="ORF">JT362_29170</name>
</gene>
<proteinExistence type="predicted"/>
<protein>
    <submittedName>
        <fullName evidence="1">2-oxoglutarate ferredoxin oxidoreductase subunit alpha</fullName>
    </submittedName>
</protein>